<protein>
    <recommendedName>
        <fullName evidence="14">UDP-N-acetylmuramyl-tripeptide synthetase</fullName>
    </recommendedName>
</protein>
<evidence type="ECO:0000259" key="11">
    <source>
        <dbReference type="Pfam" id="PF08245"/>
    </source>
</evidence>
<reference evidence="12 13" key="1">
    <citation type="journal article" date="2016" name="Nat. Commun.">
        <title>Thousands of microbial genomes shed light on interconnected biogeochemical processes in an aquifer system.</title>
        <authorList>
            <person name="Anantharaman K."/>
            <person name="Brown C.T."/>
            <person name="Hug L.A."/>
            <person name="Sharon I."/>
            <person name="Castelle C.J."/>
            <person name="Probst A.J."/>
            <person name="Thomas B.C."/>
            <person name="Singh A."/>
            <person name="Wilkins M.J."/>
            <person name="Karaoz U."/>
            <person name="Brodie E.L."/>
            <person name="Williams K.H."/>
            <person name="Hubbard S.S."/>
            <person name="Banfield J.F."/>
        </authorList>
    </citation>
    <scope>NUCLEOTIDE SEQUENCE [LARGE SCALE GENOMIC DNA]</scope>
</reference>
<organism evidence="12 13">
    <name type="scientific">Candidatus Kerfeldbacteria bacterium RIFOXYB2_FULL_38_14</name>
    <dbReference type="NCBI Taxonomy" id="1798547"/>
    <lineage>
        <taxon>Bacteria</taxon>
        <taxon>Candidatus Kerfeldiibacteriota</taxon>
    </lineage>
</organism>
<keyword evidence="9" id="KW-0132">Cell division</keyword>
<feature type="domain" description="Mur ligase central" evidence="11">
    <location>
        <begin position="44"/>
        <end position="252"/>
    </location>
</feature>
<dbReference type="PROSITE" id="PS01011">
    <property type="entry name" value="FOLYLPOLYGLU_SYNT_1"/>
    <property type="match status" value="1"/>
</dbReference>
<keyword evidence="8 9" id="KW-0961">Cell wall biogenesis/degradation</keyword>
<dbReference type="Gene3D" id="3.90.190.20">
    <property type="entry name" value="Mur ligase, C-terminal domain"/>
    <property type="match status" value="1"/>
</dbReference>
<dbReference type="EMBL" id="MHKI01000006">
    <property type="protein sequence ID" value="OGY87654.1"/>
    <property type="molecule type" value="Genomic_DNA"/>
</dbReference>
<dbReference type="InterPro" id="IPR036615">
    <property type="entry name" value="Mur_ligase_C_dom_sf"/>
</dbReference>
<keyword evidence="3" id="KW-0436">Ligase</keyword>
<dbReference type="Pfam" id="PF08245">
    <property type="entry name" value="Mur_ligase_M"/>
    <property type="match status" value="1"/>
</dbReference>
<evidence type="ECO:0000259" key="10">
    <source>
        <dbReference type="Pfam" id="PF02875"/>
    </source>
</evidence>
<comment type="caution">
    <text evidence="12">The sequence shown here is derived from an EMBL/GenBank/DDBJ whole genome shotgun (WGS) entry which is preliminary data.</text>
</comment>
<dbReference type="InterPro" id="IPR018109">
    <property type="entry name" value="Folylpolyglutamate_synth_CS"/>
</dbReference>
<keyword evidence="4" id="KW-0547">Nucleotide-binding</keyword>
<dbReference type="GO" id="GO:0071555">
    <property type="term" value="P:cell wall organization"/>
    <property type="evidence" value="ECO:0007669"/>
    <property type="project" value="UniProtKB-KW"/>
</dbReference>
<dbReference type="Proteomes" id="UP000176420">
    <property type="component" value="Unassembled WGS sequence"/>
</dbReference>
<accession>A0A1G2BES0</accession>
<dbReference type="Gene3D" id="3.40.1190.10">
    <property type="entry name" value="Mur-like, catalytic domain"/>
    <property type="match status" value="1"/>
</dbReference>
<dbReference type="GO" id="GO:0005737">
    <property type="term" value="C:cytoplasm"/>
    <property type="evidence" value="ECO:0007669"/>
    <property type="project" value="UniProtKB-SubCell"/>
</dbReference>
<dbReference type="GO" id="GO:0009252">
    <property type="term" value="P:peptidoglycan biosynthetic process"/>
    <property type="evidence" value="ECO:0007669"/>
    <property type="project" value="UniProtKB-UniPathway"/>
</dbReference>
<evidence type="ECO:0000256" key="9">
    <source>
        <dbReference type="RuleBase" id="RU004135"/>
    </source>
</evidence>
<evidence type="ECO:0000256" key="2">
    <source>
        <dbReference type="ARBA" id="ARBA00022490"/>
    </source>
</evidence>
<feature type="domain" description="Mur ligase C-terminal" evidence="10">
    <location>
        <begin position="275"/>
        <end position="409"/>
    </location>
</feature>
<keyword evidence="5" id="KW-0067">ATP-binding</keyword>
<evidence type="ECO:0000256" key="6">
    <source>
        <dbReference type="ARBA" id="ARBA00022960"/>
    </source>
</evidence>
<keyword evidence="2" id="KW-0963">Cytoplasm</keyword>
<evidence type="ECO:0000256" key="4">
    <source>
        <dbReference type="ARBA" id="ARBA00022741"/>
    </source>
</evidence>
<comment type="pathway">
    <text evidence="9">Cell wall biogenesis; peptidoglycan biosynthesis.</text>
</comment>
<dbReference type="AlphaFoldDB" id="A0A1G2BES0"/>
<dbReference type="InterPro" id="IPR036565">
    <property type="entry name" value="Mur-like_cat_sf"/>
</dbReference>
<name>A0A1G2BES0_9BACT</name>
<keyword evidence="6 9" id="KW-0133">Cell shape</keyword>
<evidence type="ECO:0000256" key="5">
    <source>
        <dbReference type="ARBA" id="ARBA00022840"/>
    </source>
</evidence>
<dbReference type="PANTHER" id="PTHR23135">
    <property type="entry name" value="MUR LIGASE FAMILY MEMBER"/>
    <property type="match status" value="1"/>
</dbReference>
<evidence type="ECO:0000256" key="3">
    <source>
        <dbReference type="ARBA" id="ARBA00022598"/>
    </source>
</evidence>
<evidence type="ECO:0000313" key="13">
    <source>
        <dbReference type="Proteomes" id="UP000176420"/>
    </source>
</evidence>
<dbReference type="PANTHER" id="PTHR23135:SF4">
    <property type="entry name" value="UDP-N-ACETYLMURAMOYL-L-ALANYL-D-GLUTAMATE--2,6-DIAMINOPIMELATE LIGASE MURE HOMOLOG, CHLOROPLASTIC"/>
    <property type="match status" value="1"/>
</dbReference>
<keyword evidence="9" id="KW-0131">Cell cycle</keyword>
<evidence type="ECO:0000256" key="1">
    <source>
        <dbReference type="ARBA" id="ARBA00005898"/>
    </source>
</evidence>
<dbReference type="InterPro" id="IPR013221">
    <property type="entry name" value="Mur_ligase_cen"/>
</dbReference>
<gene>
    <name evidence="12" type="ORF">A2319_04355</name>
</gene>
<dbReference type="UniPathway" id="UPA00219"/>
<evidence type="ECO:0000313" key="12">
    <source>
        <dbReference type="EMBL" id="OGY87654.1"/>
    </source>
</evidence>
<dbReference type="GO" id="GO:0004326">
    <property type="term" value="F:tetrahydrofolylpolyglutamate synthase activity"/>
    <property type="evidence" value="ECO:0007669"/>
    <property type="project" value="InterPro"/>
</dbReference>
<sequence>MPRIKEIIKKLLPKSALGFYHKFLARFAAIVYNNPSKKMVVVGVTGTKGKTTVGNVLWRLLTDAGFKVGLTGTANYRIGEQEFISHYKMSMLGRFKLQQWLARMVRAKCQIAIVETTSEGISQWRHLGIHYDVCAFTNLYPEHLEAHGSFANYKKAKLQLFEHLAALPEKKINNKIITKQAIINMDNEHAQDFFKIGKYKKIRIGASIENEISISDIIEYGNKTTFTLNKIKTEIPLLGFWNVYNVLIAAGTAEALGVDLENVAKSLPGIEQIPGRMEHIDCDQSFTVIVDYAHEPKGLELLYSFWKKIIPAENKLITLISSTGGGRDQARRKRNGIIAAKYCDYLIVTDEDPYDDDPQKIINEVATGAIEAGAVLDQNMWKILDRREAIRKAFSLAQANDVVFLTAKGAEQCMVIKNGQKIPWDDRKVAREELVKK</sequence>
<dbReference type="NCBIfam" id="TIGR01085">
    <property type="entry name" value="murE"/>
    <property type="match status" value="1"/>
</dbReference>
<dbReference type="InterPro" id="IPR005761">
    <property type="entry name" value="UDP-N-AcMur-Glu-dNH2Pim_ligase"/>
</dbReference>
<dbReference type="Pfam" id="PF02875">
    <property type="entry name" value="Mur_ligase_C"/>
    <property type="match status" value="1"/>
</dbReference>
<dbReference type="GO" id="GO:0005524">
    <property type="term" value="F:ATP binding"/>
    <property type="evidence" value="ECO:0007669"/>
    <property type="project" value="UniProtKB-KW"/>
</dbReference>
<evidence type="ECO:0008006" key="14">
    <source>
        <dbReference type="Google" id="ProtNLM"/>
    </source>
</evidence>
<dbReference type="SUPFAM" id="SSF53623">
    <property type="entry name" value="MurD-like peptide ligases, catalytic domain"/>
    <property type="match status" value="1"/>
</dbReference>
<dbReference type="GO" id="GO:0051301">
    <property type="term" value="P:cell division"/>
    <property type="evidence" value="ECO:0007669"/>
    <property type="project" value="UniProtKB-KW"/>
</dbReference>
<evidence type="ECO:0000256" key="8">
    <source>
        <dbReference type="ARBA" id="ARBA00023316"/>
    </source>
</evidence>
<dbReference type="InterPro" id="IPR004101">
    <property type="entry name" value="Mur_ligase_C"/>
</dbReference>
<keyword evidence="7 9" id="KW-0573">Peptidoglycan synthesis</keyword>
<dbReference type="SUPFAM" id="SSF53244">
    <property type="entry name" value="MurD-like peptide ligases, peptide-binding domain"/>
    <property type="match status" value="1"/>
</dbReference>
<evidence type="ECO:0000256" key="7">
    <source>
        <dbReference type="ARBA" id="ARBA00022984"/>
    </source>
</evidence>
<comment type="similarity">
    <text evidence="1">Belongs to the MurCDEF family. MurE subfamily.</text>
</comment>
<dbReference type="GO" id="GO:0008360">
    <property type="term" value="P:regulation of cell shape"/>
    <property type="evidence" value="ECO:0007669"/>
    <property type="project" value="UniProtKB-KW"/>
</dbReference>
<proteinExistence type="inferred from homology"/>
<comment type="subcellular location">
    <subcellularLocation>
        <location evidence="9">Cytoplasm</location>
    </subcellularLocation>
</comment>